<comment type="subcellular location">
    <subcellularLocation>
        <location evidence="1 10">Nucleus</location>
    </subcellularLocation>
</comment>
<feature type="domain" description="NR LBD" evidence="12">
    <location>
        <begin position="230"/>
        <end position="463"/>
    </location>
</feature>
<protein>
    <submittedName>
        <fullName evidence="13">Uncharacterized protein</fullName>
    </submittedName>
</protein>
<dbReference type="Gene3D" id="3.30.50.10">
    <property type="entry name" value="Erythroid Transcription Factor GATA-1, subunit A"/>
    <property type="match status" value="1"/>
</dbReference>
<evidence type="ECO:0000259" key="11">
    <source>
        <dbReference type="PROSITE" id="PS51030"/>
    </source>
</evidence>
<comment type="caution">
    <text evidence="13">The sequence shown here is derived from an EMBL/GenBank/DDBJ whole genome shotgun (WGS) entry which is preliminary data.</text>
</comment>
<dbReference type="InterPro" id="IPR001628">
    <property type="entry name" value="Znf_hrmn_rcpt"/>
</dbReference>
<evidence type="ECO:0000256" key="7">
    <source>
        <dbReference type="ARBA" id="ARBA00023163"/>
    </source>
</evidence>
<dbReference type="InterPro" id="IPR035500">
    <property type="entry name" value="NHR-like_dom_sf"/>
</dbReference>
<evidence type="ECO:0000256" key="5">
    <source>
        <dbReference type="ARBA" id="ARBA00023015"/>
    </source>
</evidence>
<keyword evidence="8 10" id="KW-0675">Receptor</keyword>
<dbReference type="PRINTS" id="PR00047">
    <property type="entry name" value="STROIDFINGER"/>
</dbReference>
<evidence type="ECO:0000256" key="1">
    <source>
        <dbReference type="ARBA" id="ARBA00004123"/>
    </source>
</evidence>
<comment type="similarity">
    <text evidence="10">Belongs to the nuclear hormone receptor family.</text>
</comment>
<dbReference type="Proteomes" id="UP001461498">
    <property type="component" value="Unassembled WGS sequence"/>
</dbReference>
<dbReference type="GO" id="GO:0008270">
    <property type="term" value="F:zinc ion binding"/>
    <property type="evidence" value="ECO:0007669"/>
    <property type="project" value="UniProtKB-KW"/>
</dbReference>
<dbReference type="InterPro" id="IPR050274">
    <property type="entry name" value="Nuclear_hormone_rcpt_NR2"/>
</dbReference>
<dbReference type="PROSITE" id="PS51030">
    <property type="entry name" value="NUCLEAR_REC_DBD_2"/>
    <property type="match status" value="1"/>
</dbReference>
<dbReference type="PRINTS" id="PR00398">
    <property type="entry name" value="STRDHORMONER"/>
</dbReference>
<dbReference type="SUPFAM" id="SSF57716">
    <property type="entry name" value="Glucocorticoid receptor-like (DNA-binding domain)"/>
    <property type="match status" value="1"/>
</dbReference>
<evidence type="ECO:0000259" key="12">
    <source>
        <dbReference type="PROSITE" id="PS51843"/>
    </source>
</evidence>
<proteinExistence type="inferred from homology"/>
<dbReference type="InterPro" id="IPR001723">
    <property type="entry name" value="Nuclear_hrmn_rcpt"/>
</dbReference>
<keyword evidence="14" id="KW-1185">Reference proteome</keyword>
<dbReference type="SUPFAM" id="SSF48508">
    <property type="entry name" value="Nuclear receptor ligand-binding domain"/>
    <property type="match status" value="1"/>
</dbReference>
<accession>A0AAW1CM42</accession>
<dbReference type="Pfam" id="PF00105">
    <property type="entry name" value="zf-C4"/>
    <property type="match status" value="1"/>
</dbReference>
<dbReference type="PANTHER" id="PTHR24083">
    <property type="entry name" value="NUCLEAR HORMONE RECEPTOR"/>
    <property type="match status" value="1"/>
</dbReference>
<evidence type="ECO:0000256" key="9">
    <source>
        <dbReference type="ARBA" id="ARBA00023242"/>
    </source>
</evidence>
<evidence type="ECO:0000256" key="2">
    <source>
        <dbReference type="ARBA" id="ARBA00022723"/>
    </source>
</evidence>
<name>A0AAW1CM42_9HEMI</name>
<evidence type="ECO:0000313" key="14">
    <source>
        <dbReference type="Proteomes" id="UP001461498"/>
    </source>
</evidence>
<dbReference type="GO" id="GO:0043565">
    <property type="term" value="F:sequence-specific DNA binding"/>
    <property type="evidence" value="ECO:0007669"/>
    <property type="project" value="InterPro"/>
</dbReference>
<organism evidence="13 14">
    <name type="scientific">Rhynocoris fuscipes</name>
    <dbReference type="NCBI Taxonomy" id="488301"/>
    <lineage>
        <taxon>Eukaryota</taxon>
        <taxon>Metazoa</taxon>
        <taxon>Ecdysozoa</taxon>
        <taxon>Arthropoda</taxon>
        <taxon>Hexapoda</taxon>
        <taxon>Insecta</taxon>
        <taxon>Pterygota</taxon>
        <taxon>Neoptera</taxon>
        <taxon>Paraneoptera</taxon>
        <taxon>Hemiptera</taxon>
        <taxon>Heteroptera</taxon>
        <taxon>Panheteroptera</taxon>
        <taxon>Cimicomorpha</taxon>
        <taxon>Reduviidae</taxon>
        <taxon>Harpactorinae</taxon>
        <taxon>Harpactorini</taxon>
        <taxon>Rhynocoris</taxon>
    </lineage>
</organism>
<dbReference type="Gene3D" id="1.10.565.10">
    <property type="entry name" value="Retinoid X Receptor"/>
    <property type="match status" value="1"/>
</dbReference>
<feature type="domain" description="Nuclear receptor" evidence="11">
    <location>
        <begin position="25"/>
        <end position="100"/>
    </location>
</feature>
<dbReference type="AlphaFoldDB" id="A0AAW1CM42"/>
<dbReference type="InterPro" id="IPR000536">
    <property type="entry name" value="Nucl_hrmn_rcpt_lig-bd"/>
</dbReference>
<dbReference type="SMART" id="SM00399">
    <property type="entry name" value="ZnF_C4"/>
    <property type="match status" value="1"/>
</dbReference>
<dbReference type="FunFam" id="1.10.565.10:FF:000041">
    <property type="entry name" value="Nuclear hormone receptor HR78"/>
    <property type="match status" value="1"/>
</dbReference>
<keyword evidence="3 10" id="KW-0863">Zinc-finger</keyword>
<keyword evidence="9 10" id="KW-0539">Nucleus</keyword>
<keyword evidence="6 10" id="KW-0238">DNA-binding</keyword>
<dbReference type="InterPro" id="IPR013088">
    <property type="entry name" value="Znf_NHR/GATA"/>
</dbReference>
<dbReference type="EMBL" id="JAPXFL010000013">
    <property type="protein sequence ID" value="KAK9497898.1"/>
    <property type="molecule type" value="Genomic_DNA"/>
</dbReference>
<dbReference type="GO" id="GO:0005634">
    <property type="term" value="C:nucleus"/>
    <property type="evidence" value="ECO:0007669"/>
    <property type="project" value="UniProtKB-SubCell"/>
</dbReference>
<keyword evidence="4 10" id="KW-0862">Zinc</keyword>
<dbReference type="SMART" id="SM00430">
    <property type="entry name" value="HOLI"/>
    <property type="match status" value="1"/>
</dbReference>
<dbReference type="PROSITE" id="PS00031">
    <property type="entry name" value="NUCLEAR_REC_DBD_1"/>
    <property type="match status" value="1"/>
</dbReference>
<gene>
    <name evidence="13" type="ORF">O3M35_003800</name>
</gene>
<evidence type="ECO:0000256" key="3">
    <source>
        <dbReference type="ARBA" id="ARBA00022771"/>
    </source>
</evidence>
<dbReference type="PROSITE" id="PS51843">
    <property type="entry name" value="NR_LBD"/>
    <property type="match status" value="1"/>
</dbReference>
<dbReference type="FunFam" id="3.30.50.10:FF:000015">
    <property type="entry name" value="Nuclear receptor subfamily 2, group C, member 1"/>
    <property type="match status" value="1"/>
</dbReference>
<dbReference type="GO" id="GO:0003700">
    <property type="term" value="F:DNA-binding transcription factor activity"/>
    <property type="evidence" value="ECO:0007669"/>
    <property type="project" value="InterPro"/>
</dbReference>
<evidence type="ECO:0000313" key="13">
    <source>
        <dbReference type="EMBL" id="KAK9497898.1"/>
    </source>
</evidence>
<keyword evidence="5 10" id="KW-0805">Transcription regulation</keyword>
<evidence type="ECO:0000256" key="10">
    <source>
        <dbReference type="RuleBase" id="RU004334"/>
    </source>
</evidence>
<keyword evidence="7 10" id="KW-0804">Transcription</keyword>
<evidence type="ECO:0000256" key="6">
    <source>
        <dbReference type="ARBA" id="ARBA00023125"/>
    </source>
</evidence>
<evidence type="ECO:0000256" key="8">
    <source>
        <dbReference type="ARBA" id="ARBA00023170"/>
    </source>
</evidence>
<evidence type="ECO:0000256" key="4">
    <source>
        <dbReference type="ARBA" id="ARBA00022833"/>
    </source>
</evidence>
<sequence>MEKSSESNGIMNSASDKIHSLCLGVDICVVCGDRASGRHYGAISCEGCKGFFKRSIRKRLGYQCRGNQACEVTKHHRNRCQYCRLQKCLTMGMRSDSVQHERKPISVKKEYSNHSNYYNLSSVHNNSVKLFMKREMGVDSYGVNMHSSSIGQSNFGMYSPLPYNIYSVSDNYNFKQEQQNHVSYFEDVNCDESSDSDVIDTLSSQDSKSMINYAIEIATKLGLNGNRCRSDDEESESVHVDGRLVEDNTVQFEIQSPTPMPAYSDVHYIYESASRLLFLSVHWVRNVPAFQLFSNEAQVSLVRGCWSELFALGLSQCAHALSLPTIIISICNHLQNSVAQQKISSSKVKIVTDHIRSLQDFVNSMIALNVDEHEYAYLKLITLFNPDNPGVQARRQASDLQEKALQELREQIGENSCERFAKLLLRLPPLRSLNRHILEQIFFPGLGDQCDIDNIIPFILKMDNCDFVSDQGGLI</sequence>
<dbReference type="Pfam" id="PF00104">
    <property type="entry name" value="Hormone_recep"/>
    <property type="match status" value="1"/>
</dbReference>
<keyword evidence="2 10" id="KW-0479">Metal-binding</keyword>
<reference evidence="13 14" key="1">
    <citation type="submission" date="2022-12" db="EMBL/GenBank/DDBJ databases">
        <title>Chromosome-level genome assembly of true bugs.</title>
        <authorList>
            <person name="Ma L."/>
            <person name="Li H."/>
        </authorList>
    </citation>
    <scope>NUCLEOTIDE SEQUENCE [LARGE SCALE GENOMIC DNA]</scope>
    <source>
        <strain evidence="13">Lab_2022b</strain>
    </source>
</reference>